<evidence type="ECO:0000256" key="5">
    <source>
        <dbReference type="ARBA" id="ARBA00023033"/>
    </source>
</evidence>
<dbReference type="RefSeq" id="XP_024718156.1">
    <property type="nucleotide sequence ID" value="XM_024863005.1"/>
</dbReference>
<keyword evidence="3" id="KW-0560">Oxidoreductase</keyword>
<dbReference type="PANTHER" id="PTHR46300">
    <property type="entry name" value="P450, PUTATIVE (EUROFUNG)-RELATED-RELATED"/>
    <property type="match status" value="1"/>
</dbReference>
<organism evidence="8 9">
    <name type="scientific">Amorphotheca resinae ATCC 22711</name>
    <dbReference type="NCBI Taxonomy" id="857342"/>
    <lineage>
        <taxon>Eukaryota</taxon>
        <taxon>Fungi</taxon>
        <taxon>Dikarya</taxon>
        <taxon>Ascomycota</taxon>
        <taxon>Pezizomycotina</taxon>
        <taxon>Leotiomycetes</taxon>
        <taxon>Helotiales</taxon>
        <taxon>Amorphothecaceae</taxon>
        <taxon>Amorphotheca</taxon>
    </lineage>
</organism>
<keyword evidence="5" id="KW-0503">Monooxygenase</keyword>
<comment type="cofactor">
    <cofactor evidence="6">
        <name>heme</name>
        <dbReference type="ChEBI" id="CHEBI:30413"/>
    </cofactor>
</comment>
<dbReference type="PRINTS" id="PR00463">
    <property type="entry name" value="EP450I"/>
</dbReference>
<dbReference type="InterPro" id="IPR002401">
    <property type="entry name" value="Cyt_P450_E_grp-I"/>
</dbReference>
<keyword evidence="4 6" id="KW-0408">Iron</keyword>
<protein>
    <recommendedName>
        <fullName evidence="10">Cytochrome P450</fullName>
    </recommendedName>
</protein>
<feature type="binding site" description="axial binding residue" evidence="6">
    <location>
        <position position="432"/>
    </location>
    <ligand>
        <name>heme</name>
        <dbReference type="ChEBI" id="CHEBI:30413"/>
    </ligand>
    <ligandPart>
        <name>Fe</name>
        <dbReference type="ChEBI" id="CHEBI:18248"/>
    </ligandPart>
</feature>
<dbReference type="GO" id="GO:0004497">
    <property type="term" value="F:monooxygenase activity"/>
    <property type="evidence" value="ECO:0007669"/>
    <property type="project" value="UniProtKB-KW"/>
</dbReference>
<dbReference type="EMBL" id="KZ679016">
    <property type="protein sequence ID" value="PSS10977.1"/>
    <property type="molecule type" value="Genomic_DNA"/>
</dbReference>
<dbReference type="GeneID" id="36571086"/>
<keyword evidence="7" id="KW-0732">Signal</keyword>
<dbReference type="STRING" id="857342.A0A2T3AU19"/>
<evidence type="ECO:0000313" key="8">
    <source>
        <dbReference type="EMBL" id="PSS10977.1"/>
    </source>
</evidence>
<gene>
    <name evidence="8" type="ORF">M430DRAFT_146384</name>
</gene>
<dbReference type="GO" id="GO:0016705">
    <property type="term" value="F:oxidoreductase activity, acting on paired donors, with incorporation or reduction of molecular oxygen"/>
    <property type="evidence" value="ECO:0007669"/>
    <property type="project" value="InterPro"/>
</dbReference>
<dbReference type="AlphaFoldDB" id="A0A2T3AU19"/>
<dbReference type="InterPro" id="IPR036396">
    <property type="entry name" value="Cyt_P450_sf"/>
</dbReference>
<sequence>MSTVASGLLLLVCLLRIGRRPANLPPGPPTLPILGNIHLMPSRDAHKQFQKWAQEYGPVYSLILGTKVMIVLSSDVAVKDLLDKRGVIYSGRPEAYVAQDLCSGGLRFLMVPYGDTWRMMRKMAHGLLNISVAKSYVVYQMLENKQMLHDMLHKPDNFLEHIRRYSNSLTTSMTYGWRSPTYEDPQVKQLFHGFEEFAEMAQTPLAALIDFYPPLRYLPLPILRRAREMHKREKKLYLGHWETVKKDLKAGTARPCFCTDMAAVQKDYGLSDDLAAYISGSFLEAGSDTTSSTLYGFMQAMLLFPEAQKKAQAELDRVVGTDRLPTMEDEPRLQYIRGCVKESLRWMPTTVLGAAPHAATKDDEYMGYLIPEGAAVMNNVYTINMDPKRFPNPRVFDPDRYQNDLLSSFDAAVSPDVSKRDHFTFGAGRHLCQGMHLAERSLFLGMSRILWAFDVLPALDSNQKEIIPDPERLTQGFVCMPEPFSARIVPRSKERAMMVEREWAEAKELLDPVTEQWKNVPEGMKFGSLD</sequence>
<feature type="chain" id="PRO_5015487985" description="Cytochrome P450" evidence="7">
    <location>
        <begin position="23"/>
        <end position="530"/>
    </location>
</feature>
<dbReference type="OrthoDB" id="1103324at2759"/>
<evidence type="ECO:0000256" key="3">
    <source>
        <dbReference type="ARBA" id="ARBA00023002"/>
    </source>
</evidence>
<dbReference type="SUPFAM" id="SSF48264">
    <property type="entry name" value="Cytochrome P450"/>
    <property type="match status" value="1"/>
</dbReference>
<dbReference type="PANTHER" id="PTHR46300:SF2">
    <property type="entry name" value="CYTOCHROME P450 MONOOXYGENASE ALNH-RELATED"/>
    <property type="match status" value="1"/>
</dbReference>
<accession>A0A2T3AU19</accession>
<dbReference type="GO" id="GO:0020037">
    <property type="term" value="F:heme binding"/>
    <property type="evidence" value="ECO:0007669"/>
    <property type="project" value="InterPro"/>
</dbReference>
<keyword evidence="2 6" id="KW-0479">Metal-binding</keyword>
<name>A0A2T3AU19_AMORE</name>
<keyword evidence="6" id="KW-0349">Heme</keyword>
<dbReference type="Pfam" id="PF00067">
    <property type="entry name" value="p450"/>
    <property type="match status" value="1"/>
</dbReference>
<reference evidence="8 9" key="1">
    <citation type="journal article" date="2018" name="New Phytol.">
        <title>Comparative genomics and transcriptomics depict ericoid mycorrhizal fungi as versatile saprotrophs and plant mutualists.</title>
        <authorList>
            <person name="Martino E."/>
            <person name="Morin E."/>
            <person name="Grelet G.A."/>
            <person name="Kuo A."/>
            <person name="Kohler A."/>
            <person name="Daghino S."/>
            <person name="Barry K.W."/>
            <person name="Cichocki N."/>
            <person name="Clum A."/>
            <person name="Dockter R.B."/>
            <person name="Hainaut M."/>
            <person name="Kuo R.C."/>
            <person name="LaButti K."/>
            <person name="Lindahl B.D."/>
            <person name="Lindquist E.A."/>
            <person name="Lipzen A."/>
            <person name="Khouja H.R."/>
            <person name="Magnuson J."/>
            <person name="Murat C."/>
            <person name="Ohm R.A."/>
            <person name="Singer S.W."/>
            <person name="Spatafora J.W."/>
            <person name="Wang M."/>
            <person name="Veneault-Fourrey C."/>
            <person name="Henrissat B."/>
            <person name="Grigoriev I.V."/>
            <person name="Martin F.M."/>
            <person name="Perotto S."/>
        </authorList>
    </citation>
    <scope>NUCLEOTIDE SEQUENCE [LARGE SCALE GENOMIC DNA]</scope>
    <source>
        <strain evidence="8 9">ATCC 22711</strain>
    </source>
</reference>
<dbReference type="InterPro" id="IPR050364">
    <property type="entry name" value="Cytochrome_P450_fung"/>
</dbReference>
<dbReference type="InParanoid" id="A0A2T3AU19"/>
<dbReference type="CDD" id="cd11065">
    <property type="entry name" value="CYP64-like"/>
    <property type="match status" value="1"/>
</dbReference>
<evidence type="ECO:0008006" key="10">
    <source>
        <dbReference type="Google" id="ProtNLM"/>
    </source>
</evidence>
<feature type="signal peptide" evidence="7">
    <location>
        <begin position="1"/>
        <end position="22"/>
    </location>
</feature>
<evidence type="ECO:0000256" key="4">
    <source>
        <dbReference type="ARBA" id="ARBA00023004"/>
    </source>
</evidence>
<dbReference type="GO" id="GO:0005506">
    <property type="term" value="F:iron ion binding"/>
    <property type="evidence" value="ECO:0007669"/>
    <property type="project" value="InterPro"/>
</dbReference>
<dbReference type="PRINTS" id="PR00385">
    <property type="entry name" value="P450"/>
</dbReference>
<dbReference type="Proteomes" id="UP000241818">
    <property type="component" value="Unassembled WGS sequence"/>
</dbReference>
<evidence type="ECO:0000313" key="9">
    <source>
        <dbReference type="Proteomes" id="UP000241818"/>
    </source>
</evidence>
<evidence type="ECO:0000256" key="7">
    <source>
        <dbReference type="SAM" id="SignalP"/>
    </source>
</evidence>
<evidence type="ECO:0000256" key="6">
    <source>
        <dbReference type="PIRSR" id="PIRSR602401-1"/>
    </source>
</evidence>
<keyword evidence="9" id="KW-1185">Reference proteome</keyword>
<proteinExistence type="inferred from homology"/>
<dbReference type="InterPro" id="IPR001128">
    <property type="entry name" value="Cyt_P450"/>
</dbReference>
<dbReference type="Gene3D" id="1.10.630.10">
    <property type="entry name" value="Cytochrome P450"/>
    <property type="match status" value="1"/>
</dbReference>
<evidence type="ECO:0000256" key="2">
    <source>
        <dbReference type="ARBA" id="ARBA00022723"/>
    </source>
</evidence>
<comment type="similarity">
    <text evidence="1">Belongs to the cytochrome P450 family.</text>
</comment>
<evidence type="ECO:0000256" key="1">
    <source>
        <dbReference type="ARBA" id="ARBA00010617"/>
    </source>
</evidence>